<proteinExistence type="predicted"/>
<dbReference type="InterPro" id="IPR021042">
    <property type="entry name" value="Herpes_UL139_cytomegalovirus"/>
</dbReference>
<dbReference type="PANTHER" id="PTHR37214:SF2">
    <property type="entry name" value="CYTOMEGALOVIRUS UL139 PROTEIN"/>
    <property type="match status" value="1"/>
</dbReference>
<organism evidence="1">
    <name type="scientific">Aegilops tauschii</name>
    <name type="common">Tausch's goatgrass</name>
    <name type="synonym">Aegilops squarrosa</name>
    <dbReference type="NCBI Taxonomy" id="37682"/>
    <lineage>
        <taxon>Eukaryota</taxon>
        <taxon>Viridiplantae</taxon>
        <taxon>Streptophyta</taxon>
        <taxon>Embryophyta</taxon>
        <taxon>Tracheophyta</taxon>
        <taxon>Spermatophyta</taxon>
        <taxon>Magnoliopsida</taxon>
        <taxon>Liliopsida</taxon>
        <taxon>Poales</taxon>
        <taxon>Poaceae</taxon>
        <taxon>BOP clade</taxon>
        <taxon>Pooideae</taxon>
        <taxon>Triticodae</taxon>
        <taxon>Triticeae</taxon>
        <taxon>Triticinae</taxon>
        <taxon>Aegilops</taxon>
    </lineage>
</organism>
<name>M8BMA1_AEGTA</name>
<sequence length="254" mass="28801">MELSSPFEERARWMEDTRNHCMSRLQAEKEIQAAKSRLLAAKAAAARLLERRRLLLERRAMDLASHALAARTDIDATHARRLAVARDISSTNGYDKRKEMEEFRAMSQQFEAGARQEVQRLKASVSQLHAALQELQSSGLHWDDAGIGAAEARKADLMAKKAKLDETLAAARQFRALLRQQLQKAFTSQATRRTLVGDHPQDRREDEVWTLVGDHPQDRREDEVWTLVGDHPQAALDELDNALFFCKMKDAACS</sequence>
<reference evidence="1" key="1">
    <citation type="submission" date="2015-06" db="UniProtKB">
        <authorList>
            <consortium name="EnsemblPlants"/>
        </authorList>
    </citation>
    <scope>IDENTIFICATION</scope>
</reference>
<dbReference type="AlphaFoldDB" id="M8BMA1"/>
<evidence type="ECO:0000313" key="1">
    <source>
        <dbReference type="EnsemblPlants" id="EMT26115"/>
    </source>
</evidence>
<dbReference type="Pfam" id="PF12507">
    <property type="entry name" value="HCMV_UL139"/>
    <property type="match status" value="1"/>
</dbReference>
<accession>M8BMA1</accession>
<protein>
    <submittedName>
        <fullName evidence="1">Uncharacterized protein</fullName>
    </submittedName>
</protein>
<dbReference type="EnsemblPlants" id="EMT26115">
    <property type="protein sequence ID" value="EMT26115"/>
    <property type="gene ID" value="F775_52243"/>
</dbReference>
<dbReference type="PANTHER" id="PTHR37214">
    <property type="entry name" value="CYTOMEGALOVIRUS UL139 PROTEIN"/>
    <property type="match status" value="1"/>
</dbReference>